<dbReference type="AlphaFoldDB" id="A0A4Q2DJJ9"/>
<protein>
    <submittedName>
        <fullName evidence="3">Uncharacterized protein</fullName>
    </submittedName>
</protein>
<name>A0A4Q2DJJ9_9AGAR</name>
<feature type="coiled-coil region" evidence="1">
    <location>
        <begin position="339"/>
        <end position="366"/>
    </location>
</feature>
<evidence type="ECO:0000256" key="2">
    <source>
        <dbReference type="SAM" id="MobiDB-lite"/>
    </source>
</evidence>
<dbReference type="EMBL" id="SDEE01000227">
    <property type="protein sequence ID" value="RXW19004.1"/>
    <property type="molecule type" value="Genomic_DNA"/>
</dbReference>
<evidence type="ECO:0000313" key="3">
    <source>
        <dbReference type="EMBL" id="RXW19004.1"/>
    </source>
</evidence>
<feature type="region of interest" description="Disordered" evidence="2">
    <location>
        <begin position="411"/>
        <end position="448"/>
    </location>
</feature>
<comment type="caution">
    <text evidence="3">The sequence shown here is derived from an EMBL/GenBank/DDBJ whole genome shotgun (WGS) entry which is preliminary data.</text>
</comment>
<organism evidence="3 4">
    <name type="scientific">Candolleomyces aberdarensis</name>
    <dbReference type="NCBI Taxonomy" id="2316362"/>
    <lineage>
        <taxon>Eukaryota</taxon>
        <taxon>Fungi</taxon>
        <taxon>Dikarya</taxon>
        <taxon>Basidiomycota</taxon>
        <taxon>Agaricomycotina</taxon>
        <taxon>Agaricomycetes</taxon>
        <taxon>Agaricomycetidae</taxon>
        <taxon>Agaricales</taxon>
        <taxon>Agaricineae</taxon>
        <taxon>Psathyrellaceae</taxon>
        <taxon>Candolleomyces</taxon>
    </lineage>
</organism>
<accession>A0A4Q2DJJ9</accession>
<dbReference type="STRING" id="2316362.A0A4Q2DJJ9"/>
<feature type="region of interest" description="Disordered" evidence="2">
    <location>
        <begin position="151"/>
        <end position="176"/>
    </location>
</feature>
<keyword evidence="1" id="KW-0175">Coiled coil</keyword>
<feature type="compositionally biased region" description="Basic and acidic residues" evidence="2">
    <location>
        <begin position="418"/>
        <end position="443"/>
    </location>
</feature>
<dbReference type="OrthoDB" id="5327923at2759"/>
<reference evidence="3 4" key="1">
    <citation type="submission" date="2019-01" db="EMBL/GenBank/DDBJ databases">
        <title>Draft genome sequence of Psathyrella aberdarensis IHI B618.</title>
        <authorList>
            <person name="Buettner E."/>
            <person name="Kellner H."/>
        </authorList>
    </citation>
    <scope>NUCLEOTIDE SEQUENCE [LARGE SCALE GENOMIC DNA]</scope>
    <source>
        <strain evidence="3 4">IHI B618</strain>
    </source>
</reference>
<evidence type="ECO:0000256" key="1">
    <source>
        <dbReference type="SAM" id="Coils"/>
    </source>
</evidence>
<evidence type="ECO:0000313" key="4">
    <source>
        <dbReference type="Proteomes" id="UP000290288"/>
    </source>
</evidence>
<proteinExistence type="predicted"/>
<keyword evidence="4" id="KW-1185">Reference proteome</keyword>
<gene>
    <name evidence="3" type="ORF">EST38_g6848</name>
</gene>
<sequence length="738" mass="83563">MMPRVYCVSGLPVPLNPFASDCRQALASFTMAKESEKEITTQEELDERMKSLMLADDMPIELYDGEQEKFRRAAEREHAEAIKQRYANSMDLGPSTMSRQEYLDFITLRYAPLSKTLQRSTGSDSLVSDFERERTLDHKEETQGFILADPSTKHRATRQMWPRDPDGKILAPNASQGKTAPNGIDLWAATVENFFDIRRIPLHPGVVTWNSASRILSWMKKHGEAGYAPDMIEMAEHEPDPEEIKPYPFENLLMDLDGTKASLRGMDAENSPLTPFSRFSPTPLLHQRIPLHLLPKRIIVHDPADSLSASYVEDEAVTWPDAAEDVTHVYRLSLSSSGTNKLQTELDELKDSRAREEKEVTRWLSEGSGKGPLGETRPKERGFLVVPAGTTPGKIVPAVFFMWDAKPCPIAEIGGDGSPEKEEEKGEEGERSGINRNDIFDGTKDDDEADSHLYISPRELTGEGNHSFVYTVEWDLPLSSILPSQHVICKDCVRQRGMEILAEVDGPNGERKDRQWTKKTGLVEEYEEEPVIKPQWEHIAFDANGKEIIDERTGRMAFYVENELTGDEDFEVKKKRRYVGPVRVIQTGGAGWKDLGKGSEGVCDHLRQKYAVYWGGRKSNPALSSERASASSHFTSRGKPMIRVRAIGKLSIEHDDHLVKEADNYQQFPTHFFEHWSGLNMCKPLMDPFPIDALVPQFYGYYIAKKQSRRQYKSPILLLEHCGTSVSRELQTMTIDDR</sequence>
<dbReference type="Proteomes" id="UP000290288">
    <property type="component" value="Unassembled WGS sequence"/>
</dbReference>